<dbReference type="Proteomes" id="UP000002385">
    <property type="component" value="Chromosome"/>
</dbReference>
<dbReference type="PRINTS" id="PR00455">
    <property type="entry name" value="HTHTETR"/>
</dbReference>
<sequence>MIADKPRRGRPPAAEAGVAEERMLEAATALFLEQGFGRTTLDQVSRRSGTGKSALYGRFPDKEALFAAVVRRSIHVMFDELTASPTGVGVRERLRHVGRGLAENLLVPRCIALMRITAAEAPNFPDLARMAYRVSFEGSVRCVLAALDPAGGGKASQDMIRMAERFVELAIQPISFQAAFGTDIEPLRQRCADDVDDAILLLETKGWLRRETPGT</sequence>
<dbReference type="EMBL" id="CP001298">
    <property type="protein sequence ID" value="ACK84727.1"/>
    <property type="molecule type" value="Genomic_DNA"/>
</dbReference>
<proteinExistence type="predicted"/>
<dbReference type="KEGG" id="mch:Mchl_3915"/>
<feature type="DNA-binding region" description="H-T-H motif" evidence="2">
    <location>
        <begin position="40"/>
        <end position="59"/>
    </location>
</feature>
<dbReference type="SUPFAM" id="SSF46689">
    <property type="entry name" value="Homeodomain-like"/>
    <property type="match status" value="1"/>
</dbReference>
<dbReference type="GO" id="GO:0003700">
    <property type="term" value="F:DNA-binding transcription factor activity"/>
    <property type="evidence" value="ECO:0007669"/>
    <property type="project" value="TreeGrafter"/>
</dbReference>
<dbReference type="GO" id="GO:0000976">
    <property type="term" value="F:transcription cis-regulatory region binding"/>
    <property type="evidence" value="ECO:0007669"/>
    <property type="project" value="TreeGrafter"/>
</dbReference>
<accession>B7KYH6</accession>
<dbReference type="InterPro" id="IPR009057">
    <property type="entry name" value="Homeodomain-like_sf"/>
</dbReference>
<dbReference type="PANTHER" id="PTHR30055:SF146">
    <property type="entry name" value="HTH-TYPE TRANSCRIPTIONAL DUAL REGULATOR CECR"/>
    <property type="match status" value="1"/>
</dbReference>
<feature type="domain" description="HTH tetR-type" evidence="3">
    <location>
        <begin position="17"/>
        <end position="77"/>
    </location>
</feature>
<evidence type="ECO:0000313" key="5">
    <source>
        <dbReference type="Proteomes" id="UP000002385"/>
    </source>
</evidence>
<dbReference type="RefSeq" id="WP_015951910.1">
    <property type="nucleotide sequence ID" value="NC_011757.1"/>
</dbReference>
<evidence type="ECO:0000256" key="2">
    <source>
        <dbReference type="PROSITE-ProRule" id="PRU00335"/>
    </source>
</evidence>
<name>B7KYH6_METC4</name>
<dbReference type="InterPro" id="IPR039536">
    <property type="entry name" value="TetR_C_Proteobacteria"/>
</dbReference>
<dbReference type="Pfam" id="PF00440">
    <property type="entry name" value="TetR_N"/>
    <property type="match status" value="1"/>
</dbReference>
<dbReference type="PROSITE" id="PS50977">
    <property type="entry name" value="HTH_TETR_2"/>
    <property type="match status" value="1"/>
</dbReference>
<evidence type="ECO:0000259" key="3">
    <source>
        <dbReference type="PROSITE" id="PS50977"/>
    </source>
</evidence>
<evidence type="ECO:0000256" key="1">
    <source>
        <dbReference type="ARBA" id="ARBA00023125"/>
    </source>
</evidence>
<gene>
    <name evidence="4" type="ordered locus">Mchl_3915</name>
</gene>
<dbReference type="Gene3D" id="1.10.357.10">
    <property type="entry name" value="Tetracycline Repressor, domain 2"/>
    <property type="match status" value="1"/>
</dbReference>
<dbReference type="InterPro" id="IPR050109">
    <property type="entry name" value="HTH-type_TetR-like_transc_reg"/>
</dbReference>
<dbReference type="Pfam" id="PF14246">
    <property type="entry name" value="TetR_C_7"/>
    <property type="match status" value="1"/>
</dbReference>
<reference evidence="5" key="1">
    <citation type="submission" date="2008-12" db="EMBL/GenBank/DDBJ databases">
        <title>Complete sequence of chromosome of Methylobacterium chloromethanicum CM4.</title>
        <authorList>
            <consortium name="US DOE Joint Genome Institute"/>
            <person name="Lucas S."/>
            <person name="Copeland A."/>
            <person name="Lapidus A."/>
            <person name="Glavina del Rio T."/>
            <person name="Dalin E."/>
            <person name="Tice H."/>
            <person name="Bruce D."/>
            <person name="Goodwin L."/>
            <person name="Pitluck S."/>
            <person name="Chertkov O."/>
            <person name="Brettin T."/>
            <person name="Detter J.C."/>
            <person name="Han C."/>
            <person name="Larimer F."/>
            <person name="Land M."/>
            <person name="Hauser L."/>
            <person name="Kyrpides N."/>
            <person name="Mikhailova N."/>
            <person name="Marx C."/>
            <person name="Richardson P."/>
        </authorList>
    </citation>
    <scope>NUCLEOTIDE SEQUENCE [LARGE SCALE GENOMIC DNA]</scope>
    <source>
        <strain evidence="5">CM4 / NCIMB 13688</strain>
    </source>
</reference>
<keyword evidence="1 2" id="KW-0238">DNA-binding</keyword>
<dbReference type="HOGENOM" id="CLU_069356_27_1_5"/>
<dbReference type="AlphaFoldDB" id="B7KYH6"/>
<dbReference type="PANTHER" id="PTHR30055">
    <property type="entry name" value="HTH-TYPE TRANSCRIPTIONAL REGULATOR RUTR"/>
    <property type="match status" value="1"/>
</dbReference>
<reference evidence="4 5" key="2">
    <citation type="journal article" date="2012" name="J. Bacteriol.">
        <title>Complete genome sequences of six strains of the genus Methylobacterium.</title>
        <authorList>
            <person name="Marx C.J."/>
            <person name="Bringel F."/>
            <person name="Chistoserdova L."/>
            <person name="Moulin L."/>
            <person name="Farhan Ul Haque M."/>
            <person name="Fleischman D.E."/>
            <person name="Gruffaz C."/>
            <person name="Jourand P."/>
            <person name="Knief C."/>
            <person name="Lee M.C."/>
            <person name="Muller E.E."/>
            <person name="Nadalig T."/>
            <person name="Peyraud R."/>
            <person name="Roselli S."/>
            <person name="Russ L."/>
            <person name="Goodwin L.A."/>
            <person name="Ivanova N."/>
            <person name="Kyrpides N."/>
            <person name="Lajus A."/>
            <person name="Land M.L."/>
            <person name="Medigue C."/>
            <person name="Mikhailova N."/>
            <person name="Nolan M."/>
            <person name="Woyke T."/>
            <person name="Stolyar S."/>
            <person name="Vorholt J.A."/>
            <person name="Vuilleumier S."/>
        </authorList>
    </citation>
    <scope>NUCLEOTIDE SEQUENCE [LARGE SCALE GENOMIC DNA]</scope>
    <source>
        <strain evidence="5">CM4 / NCIMB 13688</strain>
    </source>
</reference>
<protein>
    <submittedName>
        <fullName evidence="4">Transcriptional regulator, TetR family</fullName>
    </submittedName>
</protein>
<evidence type="ECO:0000313" key="4">
    <source>
        <dbReference type="EMBL" id="ACK84727.1"/>
    </source>
</evidence>
<dbReference type="InterPro" id="IPR001647">
    <property type="entry name" value="HTH_TetR"/>
</dbReference>
<organism evidence="4 5">
    <name type="scientific">Methylorubrum extorquens (strain CM4 / NCIMB 13688)</name>
    <name type="common">Methylobacterium extorquens</name>
    <dbReference type="NCBI Taxonomy" id="440085"/>
    <lineage>
        <taxon>Bacteria</taxon>
        <taxon>Pseudomonadati</taxon>
        <taxon>Pseudomonadota</taxon>
        <taxon>Alphaproteobacteria</taxon>
        <taxon>Hyphomicrobiales</taxon>
        <taxon>Methylobacteriaceae</taxon>
        <taxon>Methylorubrum</taxon>
    </lineage>
</organism>